<dbReference type="Proteomes" id="UP000018209">
    <property type="component" value="Unassembled WGS sequence"/>
</dbReference>
<keyword evidence="2" id="KW-1185">Reference proteome</keyword>
<organism evidence="1 2">
    <name type="scientific">Gluconobacter thailandicus NBRC 3257</name>
    <dbReference type="NCBI Taxonomy" id="1381097"/>
    <lineage>
        <taxon>Bacteria</taxon>
        <taxon>Pseudomonadati</taxon>
        <taxon>Pseudomonadota</taxon>
        <taxon>Alphaproteobacteria</taxon>
        <taxon>Acetobacterales</taxon>
        <taxon>Acetobacteraceae</taxon>
        <taxon>Gluconobacter</taxon>
    </lineage>
</organism>
<gene>
    <name evidence="1" type="ORF">NBRC3257_3327</name>
</gene>
<evidence type="ECO:0000313" key="2">
    <source>
        <dbReference type="Proteomes" id="UP000018209"/>
    </source>
</evidence>
<comment type="caution">
    <text evidence="1">The sequence shown here is derived from an EMBL/GenBank/DDBJ whole genome shotgun (WGS) entry which is preliminary data.</text>
</comment>
<proteinExistence type="predicted"/>
<sequence length="61" mass="7127">MYRSRVGLTRLLFGFGQRAALRERMKHSDGDKKSVTDTVVNRSRHMPFGVWLVSVHVFHQQ</sequence>
<name>A0ABQ0J1I5_GLUTH</name>
<dbReference type="EMBL" id="BASM01000086">
    <property type="protein sequence ID" value="GAD28328.1"/>
    <property type="molecule type" value="Genomic_DNA"/>
</dbReference>
<evidence type="ECO:0000313" key="1">
    <source>
        <dbReference type="EMBL" id="GAD28328.1"/>
    </source>
</evidence>
<accession>A0ABQ0J1I5</accession>
<reference evidence="1 2" key="1">
    <citation type="submission" date="2013-08" db="EMBL/GenBank/DDBJ databases">
        <title>Gluconobacter thailandicus NBRC 3257 whole genome sequence.</title>
        <authorList>
            <person name="Matsutani M."/>
            <person name="Yakushi T."/>
            <person name="Matsushita K."/>
        </authorList>
    </citation>
    <scope>NUCLEOTIDE SEQUENCE [LARGE SCALE GENOMIC DNA]</scope>
    <source>
        <strain evidence="1 2">NBRC 3257</strain>
    </source>
</reference>
<protein>
    <submittedName>
        <fullName evidence="1">Uncharacterized protein</fullName>
    </submittedName>
</protein>